<keyword evidence="2" id="KW-1185">Reference proteome</keyword>
<dbReference type="STRING" id="1434110.MSHOH_3372"/>
<sequence length="103" mass="11372">MQWKKAIFSLLLVIFVLVVLLAGLNSGFAHFLANTYHGSDTISSIELPRNAQGVRQDEMVSTKVYLSWNDSLLAASDNQSQGDTIQNIKNRGALRVGYNLGFL</sequence>
<organism evidence="1 2">
    <name type="scientific">Methanosarcina horonobensis HB-1 = JCM 15518</name>
    <dbReference type="NCBI Taxonomy" id="1434110"/>
    <lineage>
        <taxon>Archaea</taxon>
        <taxon>Methanobacteriati</taxon>
        <taxon>Methanobacteriota</taxon>
        <taxon>Stenosarchaea group</taxon>
        <taxon>Methanomicrobia</taxon>
        <taxon>Methanosarcinales</taxon>
        <taxon>Methanosarcinaceae</taxon>
        <taxon>Methanosarcina</taxon>
    </lineage>
</organism>
<gene>
    <name evidence="1" type="ORF">MSHOH_3372</name>
</gene>
<reference evidence="1 2" key="1">
    <citation type="submission" date="2014-07" db="EMBL/GenBank/DDBJ databases">
        <title>Methanogenic archaea and the global carbon cycle.</title>
        <authorList>
            <person name="Henriksen J.R."/>
            <person name="Luke J."/>
            <person name="Reinhart S."/>
            <person name="Benedict M.N."/>
            <person name="Youngblut N.D."/>
            <person name="Metcalf M.E."/>
            <person name="Whitaker R.J."/>
            <person name="Metcalf W.W."/>
        </authorList>
    </citation>
    <scope>NUCLEOTIDE SEQUENCE [LARGE SCALE GENOMIC DNA]</scope>
    <source>
        <strain evidence="1 2">HB-1</strain>
    </source>
</reference>
<evidence type="ECO:0000313" key="2">
    <source>
        <dbReference type="Proteomes" id="UP000033101"/>
    </source>
</evidence>
<dbReference type="PATRIC" id="fig|1434110.4.peg.4327"/>
<name>A0A0E3WV34_9EURY</name>
<accession>A0A0E3WV34</accession>
<dbReference type="Proteomes" id="UP000033101">
    <property type="component" value="Chromosome"/>
</dbReference>
<protein>
    <submittedName>
        <fullName evidence="1">Sodium:dicarboxylate symporter family/bacterial extracellular solute-binding family 3 protein</fullName>
    </submittedName>
</protein>
<dbReference type="KEGG" id="mhor:MSHOH_3372"/>
<proteinExistence type="predicted"/>
<dbReference type="AlphaFoldDB" id="A0A0E3WV34"/>
<dbReference type="HOGENOM" id="CLU_2257378_0_0_2"/>
<evidence type="ECO:0000313" key="1">
    <source>
        <dbReference type="EMBL" id="AKB79855.1"/>
    </source>
</evidence>
<dbReference type="EMBL" id="CP009516">
    <property type="protein sequence ID" value="AKB79855.1"/>
    <property type="molecule type" value="Genomic_DNA"/>
</dbReference>